<evidence type="ECO:0000256" key="1">
    <source>
        <dbReference type="ARBA" id="ARBA00008511"/>
    </source>
</evidence>
<dbReference type="Proteomes" id="UP001345963">
    <property type="component" value="Unassembled WGS sequence"/>
</dbReference>
<comment type="similarity">
    <text evidence="1">Belongs to the PIH1 family.</text>
</comment>
<sequence length="212" mass="24677">MDIGEKLKELNLSSEEVGRFTKAFKDDKFREMFCEYVQEISEPENRRKYEEEIRQLEQERGNKVEFIQPTPFRVIKTSAAGKQKCFINICANDTIQKPEGKSALSEDGRRGQCWTLPHSLHPGRLNKTLHFSTFHPWRNPRFLLRFLSHQPRPLKARAVWGMSGFQGGRWSPARCLLQMQQERGGKQVKMTCQNITSPRGQSRTTSHQSKCH</sequence>
<gene>
    <name evidence="3" type="ORF">ATANTOWER_031726</name>
</gene>
<dbReference type="InterPro" id="IPR012981">
    <property type="entry name" value="PIH1_N"/>
</dbReference>
<dbReference type="PANTHER" id="PTHR22997:SF3">
    <property type="entry name" value="PROTEIN KINTOUN"/>
    <property type="match status" value="1"/>
</dbReference>
<evidence type="ECO:0000313" key="4">
    <source>
        <dbReference type="Proteomes" id="UP001345963"/>
    </source>
</evidence>
<evidence type="ECO:0000313" key="3">
    <source>
        <dbReference type="EMBL" id="MED6248337.1"/>
    </source>
</evidence>
<evidence type="ECO:0000259" key="2">
    <source>
        <dbReference type="Pfam" id="PF08190"/>
    </source>
</evidence>
<dbReference type="Pfam" id="PF08190">
    <property type="entry name" value="PIH1"/>
    <property type="match status" value="1"/>
</dbReference>
<proteinExistence type="inferred from homology"/>
<protein>
    <recommendedName>
        <fullName evidence="2">PIH1 N-terminal domain-containing protein</fullName>
    </recommendedName>
</protein>
<feature type="domain" description="PIH1 N-terminal" evidence="2">
    <location>
        <begin position="40"/>
        <end position="127"/>
    </location>
</feature>
<dbReference type="InterPro" id="IPR050734">
    <property type="entry name" value="PIH1/Kintoun_subfamily"/>
</dbReference>
<organism evidence="3 4">
    <name type="scientific">Ataeniobius toweri</name>
    <dbReference type="NCBI Taxonomy" id="208326"/>
    <lineage>
        <taxon>Eukaryota</taxon>
        <taxon>Metazoa</taxon>
        <taxon>Chordata</taxon>
        <taxon>Craniata</taxon>
        <taxon>Vertebrata</taxon>
        <taxon>Euteleostomi</taxon>
        <taxon>Actinopterygii</taxon>
        <taxon>Neopterygii</taxon>
        <taxon>Teleostei</taxon>
        <taxon>Neoteleostei</taxon>
        <taxon>Acanthomorphata</taxon>
        <taxon>Ovalentaria</taxon>
        <taxon>Atherinomorphae</taxon>
        <taxon>Cyprinodontiformes</taxon>
        <taxon>Goodeidae</taxon>
        <taxon>Ataeniobius</taxon>
    </lineage>
</organism>
<dbReference type="PANTHER" id="PTHR22997">
    <property type="entry name" value="PIH1 DOMAIN-CONTAINING PROTEIN 1"/>
    <property type="match status" value="1"/>
</dbReference>
<reference evidence="3 4" key="1">
    <citation type="submission" date="2021-07" db="EMBL/GenBank/DDBJ databases">
        <authorList>
            <person name="Palmer J.M."/>
        </authorList>
    </citation>
    <scope>NUCLEOTIDE SEQUENCE [LARGE SCALE GENOMIC DNA]</scope>
    <source>
        <strain evidence="3 4">AT_MEX2019</strain>
        <tissue evidence="3">Muscle</tissue>
    </source>
</reference>
<keyword evidence="4" id="KW-1185">Reference proteome</keyword>
<dbReference type="EMBL" id="JAHUTI010050075">
    <property type="protein sequence ID" value="MED6248337.1"/>
    <property type="molecule type" value="Genomic_DNA"/>
</dbReference>
<accession>A0ABU7BCL1</accession>
<name>A0ABU7BCL1_9TELE</name>
<comment type="caution">
    <text evidence="3">The sequence shown here is derived from an EMBL/GenBank/DDBJ whole genome shotgun (WGS) entry which is preliminary data.</text>
</comment>